<comment type="caution">
    <text evidence="1">The sequence shown here is derived from an EMBL/GenBank/DDBJ whole genome shotgun (WGS) entry which is preliminary data.</text>
</comment>
<gene>
    <name evidence="1" type="ORF">PsAD2_03265</name>
</gene>
<reference evidence="1 2" key="1">
    <citation type="journal article" date="2016" name="Front. Microbiol.">
        <title>Comparative Genomic Analysis Reveals a Diverse Repertoire of Genes Involved in Prokaryote-Eukaryote Interactions within the Pseudovibrio Genus.</title>
        <authorList>
            <person name="Romano S."/>
            <person name="Fernandez-Guerra A."/>
            <person name="Reen F.J."/>
            <person name="Glockner F.O."/>
            <person name="Crowley S.P."/>
            <person name="O'Sullivan O."/>
            <person name="Cotter P.D."/>
            <person name="Adams C."/>
            <person name="Dobson A.D."/>
            <person name="O'Gara F."/>
        </authorList>
    </citation>
    <scope>NUCLEOTIDE SEQUENCE [LARGE SCALE GENOMIC DNA]</scope>
    <source>
        <strain evidence="1 2">Ad2</strain>
    </source>
</reference>
<evidence type="ECO:0000313" key="2">
    <source>
        <dbReference type="Proteomes" id="UP000076577"/>
    </source>
</evidence>
<sequence>MTQRTTTRAKRTSRIRMIVQTTPAICRRIRASKKVLLRTWSFPAKSRKLAKPKVSTARCRISPKRTCPIRLRNRENKIVGTIPLATTHLLTNTAFSRRLSTRSLQQRTCAIRKSSTVFAVFWTSSLHLFPEQSPVLQTACSENSWHNRTGRGILIWKKASLIVPASIAWSSIHCNRLRLNGKTTPSSAIQW</sequence>
<evidence type="ECO:0000313" key="1">
    <source>
        <dbReference type="EMBL" id="KZL17061.1"/>
    </source>
</evidence>
<organism evidence="1 2">
    <name type="scientific">Pseudovibrio axinellae</name>
    <dbReference type="NCBI Taxonomy" id="989403"/>
    <lineage>
        <taxon>Bacteria</taxon>
        <taxon>Pseudomonadati</taxon>
        <taxon>Pseudomonadota</taxon>
        <taxon>Alphaproteobacteria</taxon>
        <taxon>Hyphomicrobiales</taxon>
        <taxon>Stappiaceae</taxon>
        <taxon>Pseudovibrio</taxon>
    </lineage>
</organism>
<dbReference type="AlphaFoldDB" id="A0A165WZ83"/>
<dbReference type="Proteomes" id="UP000076577">
    <property type="component" value="Unassembled WGS sequence"/>
</dbReference>
<proteinExistence type="predicted"/>
<protein>
    <submittedName>
        <fullName evidence="1">Uncharacterized protein</fullName>
    </submittedName>
</protein>
<name>A0A165WZ83_9HYPH</name>
<accession>A0A165WZ83</accession>
<keyword evidence="2" id="KW-1185">Reference proteome</keyword>
<dbReference type="EMBL" id="LMCB01000040">
    <property type="protein sequence ID" value="KZL17061.1"/>
    <property type="molecule type" value="Genomic_DNA"/>
</dbReference>